<name>A0A8B8FPE2_9HEMI</name>
<dbReference type="Proteomes" id="UP000694846">
    <property type="component" value="Unplaced"/>
</dbReference>
<dbReference type="AlphaFoldDB" id="A0A8B8FPE2"/>
<sequence>MIALTYLALDVCSPVPPPPPQSCDVAPGPSSALHVQKRAVINVTTREYCSIVSKDLFSLEQLGYVDANRRVSRLLALQDVSAGDVHYVLANDTHVPVLFACSLESVLRTVDNRSRVNVFVVFGIEFERPVLDKQRPVSLSSSLAHLRAAYGTSRLNVVHVDLKECLDCSPFQGMDLSKSPGFAKFAVQLVLLWQFGGTMLDGRVIAVRGQVYRATGTAVRYGERTMSAPVACHEFVYDAMSCAKWYALRYRTFTPDTVRRIVDKTVAGRRWHEADARPVDDGIVCRGGVISGRCYYVEADRAVSDPDSYVYGFCPAVGGTAIDRKHRGLRSA</sequence>
<evidence type="ECO:0000313" key="2">
    <source>
        <dbReference type="RefSeq" id="XP_025412577.1"/>
    </source>
</evidence>
<gene>
    <name evidence="2" type="primary">LOC112685036</name>
</gene>
<dbReference type="OrthoDB" id="6622369at2759"/>
<dbReference type="RefSeq" id="XP_025412577.1">
    <property type="nucleotide sequence ID" value="XM_025556792.1"/>
</dbReference>
<keyword evidence="1" id="KW-1185">Reference proteome</keyword>
<proteinExistence type="predicted"/>
<protein>
    <submittedName>
        <fullName evidence="2">Uncharacterized protein LOC112685036</fullName>
    </submittedName>
</protein>
<reference evidence="2" key="1">
    <citation type="submission" date="2025-08" db="UniProtKB">
        <authorList>
            <consortium name="RefSeq"/>
        </authorList>
    </citation>
    <scope>IDENTIFICATION</scope>
    <source>
        <tissue evidence="2">Whole body</tissue>
    </source>
</reference>
<organism evidence="1 2">
    <name type="scientific">Sipha flava</name>
    <name type="common">yellow sugarcane aphid</name>
    <dbReference type="NCBI Taxonomy" id="143950"/>
    <lineage>
        <taxon>Eukaryota</taxon>
        <taxon>Metazoa</taxon>
        <taxon>Ecdysozoa</taxon>
        <taxon>Arthropoda</taxon>
        <taxon>Hexapoda</taxon>
        <taxon>Insecta</taxon>
        <taxon>Pterygota</taxon>
        <taxon>Neoptera</taxon>
        <taxon>Paraneoptera</taxon>
        <taxon>Hemiptera</taxon>
        <taxon>Sternorrhyncha</taxon>
        <taxon>Aphidomorpha</taxon>
        <taxon>Aphidoidea</taxon>
        <taxon>Aphididae</taxon>
        <taxon>Sipha</taxon>
    </lineage>
</organism>
<evidence type="ECO:0000313" key="1">
    <source>
        <dbReference type="Proteomes" id="UP000694846"/>
    </source>
</evidence>
<accession>A0A8B8FPE2</accession>
<dbReference type="GeneID" id="112685036"/>